<sequence>MKRPLIWLVLVAAIALALAALVVALNLRGEDKVHAGFSSTAAPSADTVARGAYLVRAGNCFSCHTQRGGAPFAGGRAIETPFGTVYGSNLTPDKATGIGEWNTDEFWRALHNGRARDGRLLYPAFPYPNYTLLTRADADAIYAYLRTVPAVAQPNTPHGLRWPYSTQAALAVWRAMYFKPETYEPERAQPPEWNRGAYLVQGLGHCSACHTARNVLGANTGMTDLSGGLIPMLNWYAPALTSHESGVADWDLAEIQKLLKTGVAPRGSALGPMSEVVLESTQHLSDADLHAMAVYLKSLPAAPPANRGEPVPVTSEMADRGAKIYQKHCAQCHGDKGEGVAGAYPALAGNRAINLPVTANLVQIVLGGAFPPATAGNPRPFGMPPFATVLSDQDVAAVLSHIRNSWGNQSGAVSQLEVNQQRTSTRL</sequence>
<dbReference type="InterPro" id="IPR014353">
    <property type="entry name" value="Membr-bd_ADH_cyt_c"/>
</dbReference>
<dbReference type="InterPro" id="IPR051459">
    <property type="entry name" value="Cytochrome_c-type_DH"/>
</dbReference>
<dbReference type="PANTHER" id="PTHR35008:SF4">
    <property type="entry name" value="BLL4482 PROTEIN"/>
    <property type="match status" value="1"/>
</dbReference>
<evidence type="ECO:0000313" key="7">
    <source>
        <dbReference type="EMBL" id="AMO22029.1"/>
    </source>
</evidence>
<feature type="domain" description="Cytochrome c" evidence="6">
    <location>
        <begin position="316"/>
        <end position="406"/>
    </location>
</feature>
<feature type="binding site" description="covalent" evidence="4">
    <location>
        <position position="209"/>
    </location>
    <ligand>
        <name>heme c</name>
        <dbReference type="ChEBI" id="CHEBI:61717"/>
        <label>2</label>
    </ligand>
</feature>
<evidence type="ECO:0000259" key="6">
    <source>
        <dbReference type="PROSITE" id="PS51007"/>
    </source>
</evidence>
<dbReference type="InterPro" id="IPR036909">
    <property type="entry name" value="Cyt_c-like_dom_sf"/>
</dbReference>
<dbReference type="SUPFAM" id="SSF46626">
    <property type="entry name" value="Cytochrome c"/>
    <property type="match status" value="3"/>
</dbReference>
<dbReference type="PANTHER" id="PTHR35008">
    <property type="entry name" value="BLL4482 PROTEIN-RELATED"/>
    <property type="match status" value="1"/>
</dbReference>
<dbReference type="PIRSF" id="PIRSF000018">
    <property type="entry name" value="Mb_ADH_cyt_c"/>
    <property type="match status" value="1"/>
</dbReference>
<dbReference type="Gene3D" id="1.10.760.10">
    <property type="entry name" value="Cytochrome c-like domain"/>
    <property type="match status" value="3"/>
</dbReference>
<dbReference type="PROSITE" id="PS51007">
    <property type="entry name" value="CYTC"/>
    <property type="match status" value="3"/>
</dbReference>
<feature type="domain" description="Cytochrome c" evidence="6">
    <location>
        <begin position="191"/>
        <end position="300"/>
    </location>
</feature>
<keyword evidence="8" id="KW-1185">Reference proteome</keyword>
<feature type="binding site" description="covalent" evidence="4">
    <location>
        <position position="60"/>
    </location>
    <ligand>
        <name>heme c</name>
        <dbReference type="ChEBI" id="CHEBI:61717"/>
        <label>1</label>
    </ligand>
</feature>
<feature type="binding site" description="covalent" evidence="4">
    <location>
        <position position="63"/>
    </location>
    <ligand>
        <name>heme c</name>
        <dbReference type="ChEBI" id="CHEBI:61717"/>
        <label>1</label>
    </ligand>
</feature>
<feature type="binding site" description="axial binding residue" evidence="5">
    <location>
        <position position="210"/>
    </location>
    <ligand>
        <name>heme c</name>
        <dbReference type="ChEBI" id="CHEBI:61717"/>
        <label>2</label>
    </ligand>
    <ligandPart>
        <name>Fe</name>
        <dbReference type="ChEBI" id="CHEBI:18248"/>
    </ligandPart>
</feature>
<evidence type="ECO:0000256" key="3">
    <source>
        <dbReference type="ARBA" id="ARBA00023004"/>
    </source>
</evidence>
<dbReference type="GO" id="GO:0016020">
    <property type="term" value="C:membrane"/>
    <property type="evidence" value="ECO:0007669"/>
    <property type="project" value="InterPro"/>
</dbReference>
<feature type="binding site" description="covalent" evidence="4">
    <location>
        <position position="206"/>
    </location>
    <ligand>
        <name>heme c</name>
        <dbReference type="ChEBI" id="CHEBI:61717"/>
        <label>2</label>
    </ligand>
</feature>
<keyword evidence="1 4" id="KW-0349">Heme</keyword>
<evidence type="ECO:0000256" key="5">
    <source>
        <dbReference type="PIRSR" id="PIRSR000018-51"/>
    </source>
</evidence>
<dbReference type="GO" id="GO:0009055">
    <property type="term" value="F:electron transfer activity"/>
    <property type="evidence" value="ECO:0007669"/>
    <property type="project" value="InterPro"/>
</dbReference>
<dbReference type="GO" id="GO:0016614">
    <property type="term" value="F:oxidoreductase activity, acting on CH-OH group of donors"/>
    <property type="evidence" value="ECO:0007669"/>
    <property type="project" value="InterPro"/>
</dbReference>
<organism evidence="7 8">
    <name type="scientific">Ramlibacter tataouinensis</name>
    <dbReference type="NCBI Taxonomy" id="94132"/>
    <lineage>
        <taxon>Bacteria</taxon>
        <taxon>Pseudomonadati</taxon>
        <taxon>Pseudomonadota</taxon>
        <taxon>Betaproteobacteria</taxon>
        <taxon>Burkholderiales</taxon>
        <taxon>Comamonadaceae</taxon>
        <taxon>Ramlibacter</taxon>
    </lineage>
</organism>
<feature type="binding site" description="axial binding residue" evidence="5">
    <location>
        <position position="64"/>
    </location>
    <ligand>
        <name>heme c</name>
        <dbReference type="ChEBI" id="CHEBI:61717"/>
        <label>1</label>
    </ligand>
    <ligandPart>
        <name>Fe</name>
        <dbReference type="ChEBI" id="CHEBI:18248"/>
    </ligandPart>
</feature>
<keyword evidence="2 5" id="KW-0479">Metal-binding</keyword>
<evidence type="ECO:0000256" key="1">
    <source>
        <dbReference type="ARBA" id="ARBA00022617"/>
    </source>
</evidence>
<evidence type="ECO:0000256" key="4">
    <source>
        <dbReference type="PIRSR" id="PIRSR000018-50"/>
    </source>
</evidence>
<dbReference type="GO" id="GO:0005506">
    <property type="term" value="F:iron ion binding"/>
    <property type="evidence" value="ECO:0007669"/>
    <property type="project" value="InterPro"/>
</dbReference>
<dbReference type="GO" id="GO:0020037">
    <property type="term" value="F:heme binding"/>
    <property type="evidence" value="ECO:0007669"/>
    <property type="project" value="InterPro"/>
</dbReference>
<dbReference type="Pfam" id="PF00034">
    <property type="entry name" value="Cytochrom_C"/>
    <property type="match status" value="2"/>
</dbReference>
<evidence type="ECO:0000313" key="8">
    <source>
        <dbReference type="Proteomes" id="UP000070433"/>
    </source>
</evidence>
<accession>A0A127JQ15</accession>
<feature type="binding site" description="axial binding residue" evidence="5">
    <location>
        <position position="333"/>
    </location>
    <ligand>
        <name>heme c</name>
        <dbReference type="ChEBI" id="CHEBI:61717"/>
        <label>3</label>
    </ligand>
    <ligandPart>
        <name>Fe</name>
        <dbReference type="ChEBI" id="CHEBI:18248"/>
    </ligandPart>
</feature>
<comment type="cofactor">
    <cofactor evidence="4">
        <name>heme c</name>
        <dbReference type="ChEBI" id="CHEBI:61717"/>
    </cofactor>
    <text evidence="4">Binds 3 heme c groups covalently per subunit.</text>
</comment>
<dbReference type="OrthoDB" id="9809720at2"/>
<dbReference type="Proteomes" id="UP000070433">
    <property type="component" value="Chromosome"/>
</dbReference>
<feature type="domain" description="Cytochrome c" evidence="6">
    <location>
        <begin position="46"/>
        <end position="149"/>
    </location>
</feature>
<dbReference type="PATRIC" id="fig|94132.3.peg.605"/>
<protein>
    <submittedName>
        <fullName evidence="7">Alcohol dehydrogenase</fullName>
    </submittedName>
</protein>
<keyword evidence="3 5" id="KW-0408">Iron</keyword>
<dbReference type="AlphaFoldDB" id="A0A127JQ15"/>
<gene>
    <name evidence="7" type="ORF">UC35_03000</name>
</gene>
<dbReference type="InterPro" id="IPR009056">
    <property type="entry name" value="Cyt_c-like_dom"/>
</dbReference>
<dbReference type="EMBL" id="CP010951">
    <property type="protein sequence ID" value="AMO22029.1"/>
    <property type="molecule type" value="Genomic_DNA"/>
</dbReference>
<feature type="binding site" description="covalent" evidence="4">
    <location>
        <position position="329"/>
    </location>
    <ligand>
        <name>heme c</name>
        <dbReference type="ChEBI" id="CHEBI:61717"/>
        <label>3</label>
    </ligand>
</feature>
<feature type="binding site" description="covalent" evidence="4">
    <location>
        <position position="332"/>
    </location>
    <ligand>
        <name>heme c</name>
        <dbReference type="ChEBI" id="CHEBI:61717"/>
        <label>3</label>
    </ligand>
</feature>
<reference evidence="7 8" key="1">
    <citation type="journal article" date="2014" name="Int. J. Syst. Evol. Microbiol.">
        <title>Ramlibacter solisilvae sp. nov., isolated from forest soil, and emended description of the genus Ramlibacter.</title>
        <authorList>
            <person name="Lee H.J."/>
            <person name="Lee S.H."/>
            <person name="Lee S.S."/>
            <person name="Lee J.S."/>
            <person name="Kim Y."/>
            <person name="Kim S.C."/>
            <person name="Jeon C.O."/>
        </authorList>
    </citation>
    <scope>NUCLEOTIDE SEQUENCE [LARGE SCALE GENOMIC DNA]</scope>
    <source>
        <strain evidence="7 8">5-10</strain>
    </source>
</reference>
<name>A0A127JQ15_9BURK</name>
<evidence type="ECO:0000256" key="2">
    <source>
        <dbReference type="ARBA" id="ARBA00022723"/>
    </source>
</evidence>
<dbReference type="RefSeq" id="WP_061496047.1">
    <property type="nucleotide sequence ID" value="NZ_CP010951.1"/>
</dbReference>
<proteinExistence type="predicted"/>